<dbReference type="Pfam" id="PF00892">
    <property type="entry name" value="EamA"/>
    <property type="match status" value="2"/>
</dbReference>
<keyword evidence="5 7" id="KW-1133">Transmembrane helix</keyword>
<accession>A0A0E3GPY9</accession>
<comment type="subcellular location">
    <subcellularLocation>
        <location evidence="1">Cell membrane</location>
        <topology evidence="1">Multi-pass membrane protein</topology>
    </subcellularLocation>
</comment>
<dbReference type="InterPro" id="IPR000620">
    <property type="entry name" value="EamA_dom"/>
</dbReference>
<keyword evidence="3" id="KW-1003">Cell membrane</keyword>
<feature type="transmembrane region" description="Helical" evidence="7">
    <location>
        <begin position="169"/>
        <end position="190"/>
    </location>
</feature>
<comment type="similarity">
    <text evidence="2">Belongs to the EamA transporter family.</text>
</comment>
<evidence type="ECO:0000256" key="5">
    <source>
        <dbReference type="ARBA" id="ARBA00022989"/>
    </source>
</evidence>
<dbReference type="PANTHER" id="PTHR32322:SF18">
    <property type="entry name" value="S-ADENOSYLMETHIONINE_S-ADENOSYLHOMOCYSTEINE TRANSPORTER"/>
    <property type="match status" value="1"/>
</dbReference>
<dbReference type="PANTHER" id="PTHR32322">
    <property type="entry name" value="INNER MEMBRANE TRANSPORTER"/>
    <property type="match status" value="1"/>
</dbReference>
<organism evidence="9 10">
    <name type="scientific">Clostridium scatologenes</name>
    <dbReference type="NCBI Taxonomy" id="1548"/>
    <lineage>
        <taxon>Bacteria</taxon>
        <taxon>Bacillati</taxon>
        <taxon>Bacillota</taxon>
        <taxon>Clostridia</taxon>
        <taxon>Eubacteriales</taxon>
        <taxon>Clostridiaceae</taxon>
        <taxon>Clostridium</taxon>
    </lineage>
</organism>
<name>A0A0E3GPY9_CLOSL</name>
<dbReference type="AlphaFoldDB" id="A0A0E3GPY9"/>
<evidence type="ECO:0000256" key="4">
    <source>
        <dbReference type="ARBA" id="ARBA00022692"/>
    </source>
</evidence>
<evidence type="ECO:0000256" key="2">
    <source>
        <dbReference type="ARBA" id="ARBA00007362"/>
    </source>
</evidence>
<dbReference type="RefSeq" id="WP_108849498.1">
    <property type="nucleotide sequence ID" value="NZ_CP009933.1"/>
</dbReference>
<feature type="transmembrane region" description="Helical" evidence="7">
    <location>
        <begin position="120"/>
        <end position="137"/>
    </location>
</feature>
<evidence type="ECO:0000256" key="3">
    <source>
        <dbReference type="ARBA" id="ARBA00022475"/>
    </source>
</evidence>
<reference evidence="9 10" key="1">
    <citation type="journal article" date="2015" name="J. Biotechnol.">
        <title>Complete genome sequence of a malodorant-producing acetogen, Clostridium scatologenes ATCC 25775(T).</title>
        <authorList>
            <person name="Zhu Z."/>
            <person name="Guo T."/>
            <person name="Zheng H."/>
            <person name="Song T."/>
            <person name="Ouyang P."/>
            <person name="Xie J."/>
        </authorList>
    </citation>
    <scope>NUCLEOTIDE SEQUENCE [LARGE SCALE GENOMIC DNA]</scope>
    <source>
        <strain evidence="9 10">ATCC 25775</strain>
    </source>
</reference>
<evidence type="ECO:0000313" key="9">
    <source>
        <dbReference type="EMBL" id="AKA67651.1"/>
    </source>
</evidence>
<feature type="domain" description="EamA" evidence="8">
    <location>
        <begin position="19"/>
        <end position="161"/>
    </location>
</feature>
<dbReference type="SUPFAM" id="SSF103481">
    <property type="entry name" value="Multidrug resistance efflux transporter EmrE"/>
    <property type="match status" value="2"/>
</dbReference>
<dbReference type="InterPro" id="IPR037185">
    <property type="entry name" value="EmrE-like"/>
</dbReference>
<evidence type="ECO:0000259" key="8">
    <source>
        <dbReference type="Pfam" id="PF00892"/>
    </source>
</evidence>
<dbReference type="KEGG" id="csq:CSCA_0526"/>
<feature type="domain" description="EamA" evidence="8">
    <location>
        <begin position="174"/>
        <end position="308"/>
    </location>
</feature>
<feature type="transmembrane region" description="Helical" evidence="7">
    <location>
        <begin position="202"/>
        <end position="224"/>
    </location>
</feature>
<keyword evidence="4 7" id="KW-0812">Transmembrane</keyword>
<gene>
    <name evidence="9" type="ORF">CSCA_0526</name>
</gene>
<feature type="transmembrane region" description="Helical" evidence="7">
    <location>
        <begin position="91"/>
        <end position="108"/>
    </location>
</feature>
<evidence type="ECO:0000313" key="10">
    <source>
        <dbReference type="Proteomes" id="UP000033115"/>
    </source>
</evidence>
<keyword evidence="6 7" id="KW-0472">Membrane</keyword>
<dbReference type="HOGENOM" id="CLU_033863_8_1_9"/>
<evidence type="ECO:0000256" key="7">
    <source>
        <dbReference type="SAM" id="Phobius"/>
    </source>
</evidence>
<evidence type="ECO:0000256" key="6">
    <source>
        <dbReference type="ARBA" id="ARBA00023136"/>
    </source>
</evidence>
<dbReference type="InterPro" id="IPR050638">
    <property type="entry name" value="AA-Vitamin_Transporters"/>
</dbReference>
<feature type="transmembrane region" description="Helical" evidence="7">
    <location>
        <begin position="236"/>
        <end position="256"/>
    </location>
</feature>
<feature type="transmembrane region" description="Helical" evidence="7">
    <location>
        <begin position="265"/>
        <end position="285"/>
    </location>
</feature>
<dbReference type="EMBL" id="CP009933">
    <property type="protein sequence ID" value="AKA67651.1"/>
    <property type="molecule type" value="Genomic_DNA"/>
</dbReference>
<evidence type="ECO:0000256" key="1">
    <source>
        <dbReference type="ARBA" id="ARBA00004651"/>
    </source>
</evidence>
<dbReference type="Proteomes" id="UP000033115">
    <property type="component" value="Chromosome"/>
</dbReference>
<dbReference type="GO" id="GO:0005886">
    <property type="term" value="C:plasma membrane"/>
    <property type="evidence" value="ECO:0007669"/>
    <property type="project" value="UniProtKB-SubCell"/>
</dbReference>
<keyword evidence="10" id="KW-1185">Reference proteome</keyword>
<feature type="transmembrane region" description="Helical" evidence="7">
    <location>
        <begin position="291"/>
        <end position="308"/>
    </location>
</feature>
<feature type="transmembrane region" description="Helical" evidence="7">
    <location>
        <begin position="144"/>
        <end position="163"/>
    </location>
</feature>
<protein>
    <submittedName>
        <fullName evidence="9">Permease</fullName>
    </submittedName>
</protein>
<sequence length="310" mass="34127">MANNKKINLDKILTNKRYIVLLCILCTFLWGSAYPAIKLGYDFFYIQSKDSFSKLLFAGYRFFLAGIILMFIQKAMGKSVMPKVLSDFKSLTLLGVVHTLLQYVFLYIGMANTTGVKSSILGSVGVFVSIVLAHFIYKNDKLSLNKIIGCIIGFLGIIIINFEGKGLNISFNLTGDGFVILSTVMGSVGSIYNKELVKKNDVFVATIWQLILGSSMLIVIGKFAGGSLIFTSAKCWILLLYMALLSSVSLVIWSALYKHNKVGKIAIYSFLIPVFGALLSAILLGDSIWDMKSLAALVLACIGIWIVNRE</sequence>
<feature type="transmembrane region" description="Helical" evidence="7">
    <location>
        <begin position="51"/>
        <end position="71"/>
    </location>
</feature>
<proteinExistence type="inferred from homology"/>